<feature type="compositionally biased region" description="Pro residues" evidence="1">
    <location>
        <begin position="37"/>
        <end position="46"/>
    </location>
</feature>
<dbReference type="Proteomes" id="UP001208570">
    <property type="component" value="Unassembled WGS sequence"/>
</dbReference>
<accession>A0AAD9JCS4</accession>
<proteinExistence type="predicted"/>
<feature type="region of interest" description="Disordered" evidence="1">
    <location>
        <begin position="28"/>
        <end position="81"/>
    </location>
</feature>
<reference evidence="2" key="1">
    <citation type="journal article" date="2023" name="Mol. Biol. Evol.">
        <title>Third-Generation Sequencing Reveals the Adaptive Role of the Epigenome in Three Deep-Sea Polychaetes.</title>
        <authorList>
            <person name="Perez M."/>
            <person name="Aroh O."/>
            <person name="Sun Y."/>
            <person name="Lan Y."/>
            <person name="Juniper S.K."/>
            <person name="Young C.R."/>
            <person name="Angers B."/>
            <person name="Qian P.Y."/>
        </authorList>
    </citation>
    <scope>NUCLEOTIDE SEQUENCE</scope>
    <source>
        <strain evidence="2">P08H-3</strain>
    </source>
</reference>
<comment type="caution">
    <text evidence="2">The sequence shown here is derived from an EMBL/GenBank/DDBJ whole genome shotgun (WGS) entry which is preliminary data.</text>
</comment>
<gene>
    <name evidence="2" type="ORF">LSH36_390g02006</name>
</gene>
<name>A0AAD9JCS4_9ANNE</name>
<sequence>MQGYDLRPLQKPVEVMRPPNGLRIPLVEELPRTAPDPLQPERPPVVLPSGDVSKPLPDIGGYIEGRLDEVDKDRSAPPYDSVHRGIRPRVVEYTDRARDIAQDLAYKQALAAEKLRRTEASTRPVLDQRTKEAVAFEGRMAGSGTHLNQQLAEDDWHHDNRETFNRDKERASFVETTGDRHSSGRLYVDEELIQPQQAAELYHQDRGLNDQDVRGRDQDVIMRYQDSRADYRDSRADYQDARTNDRDSRLDYQETRADYQGGVIPYQDQGLGHQDTEQQVTSSHTVRRSVRTSRVVQQSTTTRRVTGQQHLETQYTDQEGIMATGSIRADGGRYETWDPSRDYDPGGVLLESRIGEGQSARMVTTEHATWTQNRELRQPDDYSEV</sequence>
<feature type="compositionally biased region" description="Basic and acidic residues" evidence="1">
    <location>
        <begin position="65"/>
        <end position="75"/>
    </location>
</feature>
<dbReference type="EMBL" id="JAODUP010000390">
    <property type="protein sequence ID" value="KAK2150769.1"/>
    <property type="molecule type" value="Genomic_DNA"/>
</dbReference>
<keyword evidence="3" id="KW-1185">Reference proteome</keyword>
<protein>
    <submittedName>
        <fullName evidence="2">Uncharacterized protein</fullName>
    </submittedName>
</protein>
<dbReference type="AlphaFoldDB" id="A0AAD9JCS4"/>
<evidence type="ECO:0000256" key="1">
    <source>
        <dbReference type="SAM" id="MobiDB-lite"/>
    </source>
</evidence>
<organism evidence="2 3">
    <name type="scientific">Paralvinella palmiformis</name>
    <dbReference type="NCBI Taxonomy" id="53620"/>
    <lineage>
        <taxon>Eukaryota</taxon>
        <taxon>Metazoa</taxon>
        <taxon>Spiralia</taxon>
        <taxon>Lophotrochozoa</taxon>
        <taxon>Annelida</taxon>
        <taxon>Polychaeta</taxon>
        <taxon>Sedentaria</taxon>
        <taxon>Canalipalpata</taxon>
        <taxon>Terebellida</taxon>
        <taxon>Terebelliformia</taxon>
        <taxon>Alvinellidae</taxon>
        <taxon>Paralvinella</taxon>
    </lineage>
</organism>
<evidence type="ECO:0000313" key="2">
    <source>
        <dbReference type="EMBL" id="KAK2150769.1"/>
    </source>
</evidence>
<evidence type="ECO:0000313" key="3">
    <source>
        <dbReference type="Proteomes" id="UP001208570"/>
    </source>
</evidence>